<sequence>MSSGRFLHHPSPPTTLAPSPSYPLSPPPSPTPPSCPESLSASKLGETSERTLRKKKREIYAHEQEKKREIYAHEQEKQRENKRTLLMNTANMTPFEGSSGVLVDVPGHMKGRSPAQPCAPRQLKFPKIDKFDRRGGGGGTMARMEREMSWRKGGGDGGDCGMVAWGVGVLWGHARRASGSTRGRMLWFIQPRSGGDVDKVCFALSSRLNVIYSSAGRHLCPRGSL</sequence>
<evidence type="ECO:0000256" key="1">
    <source>
        <dbReference type="SAM" id="MobiDB-lite"/>
    </source>
</evidence>
<feature type="compositionally biased region" description="Pro residues" evidence="1">
    <location>
        <begin position="10"/>
        <end position="35"/>
    </location>
</feature>
<gene>
    <name evidence="2" type="ORF">PLEPLA_LOCUS23582</name>
</gene>
<dbReference type="EMBL" id="CADEAL010001779">
    <property type="protein sequence ID" value="CAB1435512.1"/>
    <property type="molecule type" value="Genomic_DNA"/>
</dbReference>
<evidence type="ECO:0000313" key="3">
    <source>
        <dbReference type="Proteomes" id="UP001153269"/>
    </source>
</evidence>
<keyword evidence="3" id="KW-1185">Reference proteome</keyword>
<proteinExistence type="predicted"/>
<comment type="caution">
    <text evidence="2">The sequence shown here is derived from an EMBL/GenBank/DDBJ whole genome shotgun (WGS) entry which is preliminary data.</text>
</comment>
<name>A0A9N7UN45_PLEPL</name>
<organism evidence="2 3">
    <name type="scientific">Pleuronectes platessa</name>
    <name type="common">European plaice</name>
    <dbReference type="NCBI Taxonomy" id="8262"/>
    <lineage>
        <taxon>Eukaryota</taxon>
        <taxon>Metazoa</taxon>
        <taxon>Chordata</taxon>
        <taxon>Craniata</taxon>
        <taxon>Vertebrata</taxon>
        <taxon>Euteleostomi</taxon>
        <taxon>Actinopterygii</taxon>
        <taxon>Neopterygii</taxon>
        <taxon>Teleostei</taxon>
        <taxon>Neoteleostei</taxon>
        <taxon>Acanthomorphata</taxon>
        <taxon>Carangaria</taxon>
        <taxon>Pleuronectiformes</taxon>
        <taxon>Pleuronectoidei</taxon>
        <taxon>Pleuronectidae</taxon>
        <taxon>Pleuronectes</taxon>
    </lineage>
</organism>
<evidence type="ECO:0000313" key="2">
    <source>
        <dbReference type="EMBL" id="CAB1435512.1"/>
    </source>
</evidence>
<dbReference type="AlphaFoldDB" id="A0A9N7UN45"/>
<dbReference type="Proteomes" id="UP001153269">
    <property type="component" value="Unassembled WGS sequence"/>
</dbReference>
<reference evidence="2" key="1">
    <citation type="submission" date="2020-03" db="EMBL/GenBank/DDBJ databases">
        <authorList>
            <person name="Weist P."/>
        </authorList>
    </citation>
    <scope>NUCLEOTIDE SEQUENCE</scope>
</reference>
<accession>A0A9N7UN45</accession>
<feature type="region of interest" description="Disordered" evidence="1">
    <location>
        <begin position="1"/>
        <end position="59"/>
    </location>
</feature>
<protein>
    <submittedName>
        <fullName evidence="2">Uncharacterized protein</fullName>
    </submittedName>
</protein>